<evidence type="ECO:0000313" key="6">
    <source>
        <dbReference type="Proteomes" id="UP000236654"/>
    </source>
</evidence>
<dbReference type="PRINTS" id="PR00598">
    <property type="entry name" value="HTHMARR"/>
</dbReference>
<gene>
    <name evidence="5" type="ORF">CW751_03905</name>
</gene>
<dbReference type="PANTHER" id="PTHR33164:SF101">
    <property type="entry name" value="TRANSCRIPTIONAL REPRESSOR MPRA"/>
    <property type="match status" value="1"/>
</dbReference>
<dbReference type="Gene3D" id="1.10.10.10">
    <property type="entry name" value="Winged helix-like DNA-binding domain superfamily/Winged helix DNA-binding domain"/>
    <property type="match status" value="1"/>
</dbReference>
<comment type="caution">
    <text evidence="5">The sequence shown here is derived from an EMBL/GenBank/DDBJ whole genome shotgun (WGS) entry which is preliminary data.</text>
</comment>
<dbReference type="InterPro" id="IPR055166">
    <property type="entry name" value="Transc_reg_Sar_Rot_HTH"/>
</dbReference>
<accession>A0A2I0R5N0</accession>
<dbReference type="OrthoDB" id="763883at2"/>
<dbReference type="InterPro" id="IPR036388">
    <property type="entry name" value="WH-like_DNA-bd_sf"/>
</dbReference>
<name>A0A2I0R5N0_9FLAO</name>
<evidence type="ECO:0000313" key="5">
    <source>
        <dbReference type="EMBL" id="PKR81680.1"/>
    </source>
</evidence>
<dbReference type="InterPro" id="IPR039422">
    <property type="entry name" value="MarR/SlyA-like"/>
</dbReference>
<dbReference type="PANTHER" id="PTHR33164">
    <property type="entry name" value="TRANSCRIPTIONAL REGULATOR, MARR FAMILY"/>
    <property type="match status" value="1"/>
</dbReference>
<evidence type="ECO:0000256" key="2">
    <source>
        <dbReference type="ARBA" id="ARBA00023125"/>
    </source>
</evidence>
<protein>
    <submittedName>
        <fullName evidence="5">MarR family transcriptional regulator</fullName>
    </submittedName>
</protein>
<dbReference type="EMBL" id="PJNI01000002">
    <property type="protein sequence ID" value="PKR81680.1"/>
    <property type="molecule type" value="Genomic_DNA"/>
</dbReference>
<organism evidence="5 6">
    <name type="scientific">Brumimicrobium salinarum</name>
    <dbReference type="NCBI Taxonomy" id="2058658"/>
    <lineage>
        <taxon>Bacteria</taxon>
        <taxon>Pseudomonadati</taxon>
        <taxon>Bacteroidota</taxon>
        <taxon>Flavobacteriia</taxon>
        <taxon>Flavobacteriales</taxon>
        <taxon>Crocinitomicaceae</taxon>
        <taxon>Brumimicrobium</taxon>
    </lineage>
</organism>
<sequence>MKKIEEIVSPNFKNEIHKAVINIRYTSNYIGLLYNNQLNKFDLTLAQFNILRILRGSDEKLSIKTIKNRMLEVSPNTTRLIDKLIAKNCVERIRSEKDRRIVYISITEDGLAILKELDKQFEEAYFDQNLTKEEAQTLNYLLDKFRNE</sequence>
<dbReference type="GO" id="GO:0006950">
    <property type="term" value="P:response to stress"/>
    <property type="evidence" value="ECO:0007669"/>
    <property type="project" value="TreeGrafter"/>
</dbReference>
<evidence type="ECO:0000256" key="3">
    <source>
        <dbReference type="ARBA" id="ARBA00023163"/>
    </source>
</evidence>
<dbReference type="SMART" id="SM00347">
    <property type="entry name" value="HTH_MARR"/>
    <property type="match status" value="1"/>
</dbReference>
<dbReference type="SUPFAM" id="SSF46785">
    <property type="entry name" value="Winged helix' DNA-binding domain"/>
    <property type="match status" value="1"/>
</dbReference>
<keyword evidence="3" id="KW-0804">Transcription</keyword>
<keyword evidence="6" id="KW-1185">Reference proteome</keyword>
<reference evidence="5 6" key="1">
    <citation type="submission" date="2017-12" db="EMBL/GenBank/DDBJ databases">
        <title>The draft genome sequence of Brumimicrobium saltpan LHR20.</title>
        <authorList>
            <person name="Do Z.-J."/>
            <person name="Luo H.-R."/>
        </authorList>
    </citation>
    <scope>NUCLEOTIDE SEQUENCE [LARGE SCALE GENOMIC DNA]</scope>
    <source>
        <strain evidence="5 6">LHR20</strain>
    </source>
</reference>
<dbReference type="GO" id="GO:0003677">
    <property type="term" value="F:DNA binding"/>
    <property type="evidence" value="ECO:0007669"/>
    <property type="project" value="UniProtKB-KW"/>
</dbReference>
<dbReference type="PROSITE" id="PS50995">
    <property type="entry name" value="HTH_MARR_2"/>
    <property type="match status" value="1"/>
</dbReference>
<feature type="domain" description="HTH marR-type" evidence="4">
    <location>
        <begin position="9"/>
        <end position="147"/>
    </location>
</feature>
<dbReference type="Pfam" id="PF22381">
    <property type="entry name" value="Staph_reg_Sar_Rot"/>
    <property type="match status" value="1"/>
</dbReference>
<keyword evidence="2" id="KW-0238">DNA-binding</keyword>
<dbReference type="InterPro" id="IPR000835">
    <property type="entry name" value="HTH_MarR-typ"/>
</dbReference>
<dbReference type="InterPro" id="IPR036390">
    <property type="entry name" value="WH_DNA-bd_sf"/>
</dbReference>
<dbReference type="GO" id="GO:0003700">
    <property type="term" value="F:DNA-binding transcription factor activity"/>
    <property type="evidence" value="ECO:0007669"/>
    <property type="project" value="InterPro"/>
</dbReference>
<proteinExistence type="predicted"/>
<dbReference type="Proteomes" id="UP000236654">
    <property type="component" value="Unassembled WGS sequence"/>
</dbReference>
<evidence type="ECO:0000259" key="4">
    <source>
        <dbReference type="PROSITE" id="PS50995"/>
    </source>
</evidence>
<dbReference type="RefSeq" id="WP_101333694.1">
    <property type="nucleotide sequence ID" value="NZ_PJNI01000002.1"/>
</dbReference>
<evidence type="ECO:0000256" key="1">
    <source>
        <dbReference type="ARBA" id="ARBA00023015"/>
    </source>
</evidence>
<dbReference type="AlphaFoldDB" id="A0A2I0R5N0"/>
<keyword evidence="1" id="KW-0805">Transcription regulation</keyword>